<keyword evidence="1" id="KW-0472">Membrane</keyword>
<accession>A0A0F9RM93</accession>
<proteinExistence type="predicted"/>
<sequence>MKKHWKIVFGISCILIGLGLVLVFPVNGNGFNALPASVCFAVGLLSIFADWIDSRNKERGQ</sequence>
<keyword evidence="1" id="KW-1133">Transmembrane helix</keyword>
<organism evidence="2">
    <name type="scientific">marine sediment metagenome</name>
    <dbReference type="NCBI Taxonomy" id="412755"/>
    <lineage>
        <taxon>unclassified sequences</taxon>
        <taxon>metagenomes</taxon>
        <taxon>ecological metagenomes</taxon>
    </lineage>
</organism>
<dbReference type="AlphaFoldDB" id="A0A0F9RM93"/>
<reference evidence="2" key="1">
    <citation type="journal article" date="2015" name="Nature">
        <title>Complex archaea that bridge the gap between prokaryotes and eukaryotes.</title>
        <authorList>
            <person name="Spang A."/>
            <person name="Saw J.H."/>
            <person name="Jorgensen S.L."/>
            <person name="Zaremba-Niedzwiedzka K."/>
            <person name="Martijn J."/>
            <person name="Lind A.E."/>
            <person name="van Eijk R."/>
            <person name="Schleper C."/>
            <person name="Guy L."/>
            <person name="Ettema T.J."/>
        </authorList>
    </citation>
    <scope>NUCLEOTIDE SEQUENCE</scope>
</reference>
<evidence type="ECO:0000313" key="2">
    <source>
        <dbReference type="EMBL" id="KKN50907.1"/>
    </source>
</evidence>
<evidence type="ECO:0000256" key="1">
    <source>
        <dbReference type="SAM" id="Phobius"/>
    </source>
</evidence>
<keyword evidence="1" id="KW-0812">Transmembrane</keyword>
<gene>
    <name evidence="2" type="ORF">LCGC14_0627720</name>
</gene>
<protein>
    <submittedName>
        <fullName evidence="2">Uncharacterized protein</fullName>
    </submittedName>
</protein>
<feature type="transmembrane region" description="Helical" evidence="1">
    <location>
        <begin position="33"/>
        <end position="52"/>
    </location>
</feature>
<comment type="caution">
    <text evidence="2">The sequence shown here is derived from an EMBL/GenBank/DDBJ whole genome shotgun (WGS) entry which is preliminary data.</text>
</comment>
<name>A0A0F9RM93_9ZZZZ</name>
<feature type="transmembrane region" description="Helical" evidence="1">
    <location>
        <begin position="7"/>
        <end position="27"/>
    </location>
</feature>
<dbReference type="EMBL" id="LAZR01001089">
    <property type="protein sequence ID" value="KKN50907.1"/>
    <property type="molecule type" value="Genomic_DNA"/>
</dbReference>